<evidence type="ECO:0000313" key="2">
    <source>
        <dbReference type="Proteomes" id="UP000322658"/>
    </source>
</evidence>
<gene>
    <name evidence="1" type="ORF">F2Y07_14340</name>
</gene>
<proteinExistence type="predicted"/>
<dbReference type="AlphaFoldDB" id="A0A5B3GCL6"/>
<organism evidence="1 2">
    <name type="scientific">Alistipes shahii</name>
    <dbReference type="NCBI Taxonomy" id="328814"/>
    <lineage>
        <taxon>Bacteria</taxon>
        <taxon>Pseudomonadati</taxon>
        <taxon>Bacteroidota</taxon>
        <taxon>Bacteroidia</taxon>
        <taxon>Bacteroidales</taxon>
        <taxon>Rikenellaceae</taxon>
        <taxon>Alistipes</taxon>
    </lineage>
</organism>
<evidence type="ECO:0000313" key="1">
    <source>
        <dbReference type="EMBL" id="KAA2371304.1"/>
    </source>
</evidence>
<dbReference type="RefSeq" id="WP_130084528.1">
    <property type="nucleotide sequence ID" value="NZ_VVXJ01000069.1"/>
</dbReference>
<sequence>MAKEDKINLVESAPNEEAIKQSFAGKFGTIRMIYSKDRRYLAFAHDRASGVIKEDIYIYQYQSHEWVLVGMVHASSLACWAIDINENDLVILDFKRQLIAQFRQPKNN</sequence>
<comment type="caution">
    <text evidence="1">The sequence shown here is derived from an EMBL/GenBank/DDBJ whole genome shotgun (WGS) entry which is preliminary data.</text>
</comment>
<reference evidence="1 2" key="1">
    <citation type="journal article" date="2019" name="Nat. Med.">
        <title>A library of human gut bacterial isolates paired with longitudinal multiomics data enables mechanistic microbiome research.</title>
        <authorList>
            <person name="Poyet M."/>
            <person name="Groussin M."/>
            <person name="Gibbons S.M."/>
            <person name="Avila-Pacheco J."/>
            <person name="Jiang X."/>
            <person name="Kearney S.M."/>
            <person name="Perrotta A.R."/>
            <person name="Berdy B."/>
            <person name="Zhao S."/>
            <person name="Lieberman T.D."/>
            <person name="Swanson P.K."/>
            <person name="Smith M."/>
            <person name="Roesemann S."/>
            <person name="Alexander J.E."/>
            <person name="Rich S.A."/>
            <person name="Livny J."/>
            <person name="Vlamakis H."/>
            <person name="Clish C."/>
            <person name="Bullock K."/>
            <person name="Deik A."/>
            <person name="Scott J."/>
            <person name="Pierce K.A."/>
            <person name="Xavier R.J."/>
            <person name="Alm E.J."/>
        </authorList>
    </citation>
    <scope>NUCLEOTIDE SEQUENCE [LARGE SCALE GENOMIC DNA]</scope>
    <source>
        <strain evidence="1 2">BIOML-A1</strain>
    </source>
</reference>
<protein>
    <submittedName>
        <fullName evidence="1">Uncharacterized protein</fullName>
    </submittedName>
</protein>
<accession>A0A5B3GCL6</accession>
<dbReference type="EMBL" id="VVXJ01000069">
    <property type="protein sequence ID" value="KAA2371304.1"/>
    <property type="molecule type" value="Genomic_DNA"/>
</dbReference>
<name>A0A5B3GCL6_9BACT</name>
<dbReference type="Proteomes" id="UP000322658">
    <property type="component" value="Unassembled WGS sequence"/>
</dbReference>